<reference evidence="6 7" key="1">
    <citation type="submission" date="2020-08" db="EMBL/GenBank/DDBJ databases">
        <title>Plant Genome Project.</title>
        <authorList>
            <person name="Zhang R.-G."/>
        </authorList>
    </citation>
    <scope>NUCLEOTIDE SEQUENCE [LARGE SCALE GENOMIC DNA]</scope>
    <source>
        <strain evidence="6">WSP0</strain>
        <tissue evidence="6">Leaf</tissue>
    </source>
</reference>
<keyword evidence="2" id="KW-0805">Transcription regulation</keyword>
<dbReference type="AlphaFoldDB" id="A0AAV6JW89"/>
<dbReference type="EMBL" id="JACTNZ010000006">
    <property type="protein sequence ID" value="KAG5544395.1"/>
    <property type="molecule type" value="Genomic_DNA"/>
</dbReference>
<proteinExistence type="predicted"/>
<accession>A0AAV6JW89</accession>
<keyword evidence="3" id="KW-0238">DNA-binding</keyword>
<evidence type="ECO:0000256" key="3">
    <source>
        <dbReference type="ARBA" id="ARBA00023125"/>
    </source>
</evidence>
<keyword evidence="4" id="KW-0804">Transcription</keyword>
<evidence type="ECO:0000256" key="1">
    <source>
        <dbReference type="ARBA" id="ARBA00004123"/>
    </source>
</evidence>
<evidence type="ECO:0000256" key="4">
    <source>
        <dbReference type="ARBA" id="ARBA00023163"/>
    </source>
</evidence>
<comment type="caution">
    <text evidence="6">The sequence shown here is derived from an EMBL/GenBank/DDBJ whole genome shotgun (WGS) entry which is preliminary data.</text>
</comment>
<comment type="subcellular location">
    <subcellularLocation>
        <location evidence="1">Nucleus</location>
    </subcellularLocation>
</comment>
<name>A0AAV6JW89_9ERIC</name>
<gene>
    <name evidence="6" type="ORF">RHGRI_016973</name>
</gene>
<dbReference type="GO" id="GO:0003677">
    <property type="term" value="F:DNA binding"/>
    <property type="evidence" value="ECO:0007669"/>
    <property type="project" value="UniProtKB-KW"/>
</dbReference>
<sequence length="359" mass="41776">MTLFCSARYLQQGVRRMAASRLSDEQVKFSSWVWVKFCIYGLISWDERKQRQEEPDSKALLETEVLAAGGMVVPVPFRRWVHVKHRNPQTIHRGFYCLLPIQGQRVIVVVARYRHGGQLEYKAYNVDRCWYLKRISQFLAFAPTMLLPEGLRSSFEGIGRSTWILLRHGSKAWPIQVVDAVMQNGWREFRAAHGIAANYKLILMCERRWIFNAIIFDQNDIEVSYNWTMLVNEHSREFHSIRGNLITGCLPSTILRNLPLIKFGYCCIPGVNYLQEFQTRLQPVLEDLNLQSISVRMGNRTWTISVDSGYLNATVFNPFLSALQLQVYDYVFVTMLPNLEVRVVILGAGNDRERIYDWL</sequence>
<evidence type="ECO:0000313" key="7">
    <source>
        <dbReference type="Proteomes" id="UP000823749"/>
    </source>
</evidence>
<evidence type="ECO:0000313" key="6">
    <source>
        <dbReference type="EMBL" id="KAG5544395.1"/>
    </source>
</evidence>
<keyword evidence="5" id="KW-0539">Nucleus</keyword>
<dbReference type="SUPFAM" id="SSF101936">
    <property type="entry name" value="DNA-binding pseudobarrel domain"/>
    <property type="match status" value="1"/>
</dbReference>
<dbReference type="Proteomes" id="UP000823749">
    <property type="component" value="Chromosome 6"/>
</dbReference>
<dbReference type="GO" id="GO:0005634">
    <property type="term" value="C:nucleus"/>
    <property type="evidence" value="ECO:0007669"/>
    <property type="project" value="UniProtKB-SubCell"/>
</dbReference>
<keyword evidence="7" id="KW-1185">Reference proteome</keyword>
<evidence type="ECO:0000256" key="2">
    <source>
        <dbReference type="ARBA" id="ARBA00023015"/>
    </source>
</evidence>
<dbReference type="InterPro" id="IPR015300">
    <property type="entry name" value="DNA-bd_pseudobarrel_sf"/>
</dbReference>
<evidence type="ECO:0000256" key="5">
    <source>
        <dbReference type="ARBA" id="ARBA00023242"/>
    </source>
</evidence>
<protein>
    <submittedName>
        <fullName evidence="6">Uncharacterized protein</fullName>
    </submittedName>
</protein>
<organism evidence="6 7">
    <name type="scientific">Rhododendron griersonianum</name>
    <dbReference type="NCBI Taxonomy" id="479676"/>
    <lineage>
        <taxon>Eukaryota</taxon>
        <taxon>Viridiplantae</taxon>
        <taxon>Streptophyta</taxon>
        <taxon>Embryophyta</taxon>
        <taxon>Tracheophyta</taxon>
        <taxon>Spermatophyta</taxon>
        <taxon>Magnoliopsida</taxon>
        <taxon>eudicotyledons</taxon>
        <taxon>Gunneridae</taxon>
        <taxon>Pentapetalae</taxon>
        <taxon>asterids</taxon>
        <taxon>Ericales</taxon>
        <taxon>Ericaceae</taxon>
        <taxon>Ericoideae</taxon>
        <taxon>Rhodoreae</taxon>
        <taxon>Rhododendron</taxon>
    </lineage>
</organism>